<dbReference type="EMBL" id="HBGK01024195">
    <property type="protein sequence ID" value="CAD9283651.1"/>
    <property type="molecule type" value="Transcribed_RNA"/>
</dbReference>
<sequence length="189" mass="21666">MVICDGGGIATTIASLMMNGVCCASLGNTGYAGGCSTYEDEERRKAEQREFLRNSVKVEWQRHRIMEKEEQMEEQRRQEDAQFLAEQRRRLLMETKRRATGTTEGQQREGEEQQYMQRWQRGGDGGRYTATDMDGRVQSAPVSVGARRTLSRHHPSLNRDMQRCPSNTSSLMDQDTDTDDDEFEDVKLT</sequence>
<reference evidence="2" key="1">
    <citation type="submission" date="2021-01" db="EMBL/GenBank/DDBJ databases">
        <authorList>
            <person name="Corre E."/>
            <person name="Pelletier E."/>
            <person name="Niang G."/>
            <person name="Scheremetjew M."/>
            <person name="Finn R."/>
            <person name="Kale V."/>
            <person name="Holt S."/>
            <person name="Cochrane G."/>
            <person name="Meng A."/>
            <person name="Brown T."/>
            <person name="Cohen L."/>
        </authorList>
    </citation>
    <scope>NUCLEOTIDE SEQUENCE</scope>
    <source>
        <strain evidence="2">CCMP 410</strain>
    </source>
</reference>
<evidence type="ECO:0000256" key="1">
    <source>
        <dbReference type="SAM" id="MobiDB-lite"/>
    </source>
</evidence>
<proteinExistence type="predicted"/>
<gene>
    <name evidence="2" type="ORF">GOCE00092_LOCUS12563</name>
</gene>
<evidence type="ECO:0000313" key="2">
    <source>
        <dbReference type="EMBL" id="CAD9283651.1"/>
    </source>
</evidence>
<accession>A0A7S1UZY3</accession>
<name>A0A7S1UZY3_9STRA</name>
<feature type="compositionally biased region" description="Acidic residues" evidence="1">
    <location>
        <begin position="174"/>
        <end position="189"/>
    </location>
</feature>
<organism evidence="2">
    <name type="scientific">Grammatophora oceanica</name>
    <dbReference type="NCBI Taxonomy" id="210454"/>
    <lineage>
        <taxon>Eukaryota</taxon>
        <taxon>Sar</taxon>
        <taxon>Stramenopiles</taxon>
        <taxon>Ochrophyta</taxon>
        <taxon>Bacillariophyta</taxon>
        <taxon>Fragilariophyceae</taxon>
        <taxon>Fragilariophycidae</taxon>
        <taxon>Rhabdonematales</taxon>
        <taxon>Grammatophoraceae</taxon>
        <taxon>Grammatophora</taxon>
    </lineage>
</organism>
<feature type="region of interest" description="Disordered" evidence="1">
    <location>
        <begin position="91"/>
        <end position="189"/>
    </location>
</feature>
<protein>
    <submittedName>
        <fullName evidence="2">Uncharacterized protein</fullName>
    </submittedName>
</protein>
<dbReference type="AlphaFoldDB" id="A0A7S1UZY3"/>